<dbReference type="VEuPathDB" id="FungiDB:RhiirA1_452056"/>
<dbReference type="EMBL" id="LLXI01000584">
    <property type="protein sequence ID" value="PKY47867.1"/>
    <property type="molecule type" value="Genomic_DNA"/>
</dbReference>
<evidence type="ECO:0000313" key="1">
    <source>
        <dbReference type="EMBL" id="PKY47867.1"/>
    </source>
</evidence>
<protein>
    <submittedName>
        <fullName evidence="1">Uncharacterized protein</fullName>
    </submittedName>
</protein>
<proteinExistence type="predicted"/>
<sequence>MSSKEKKQKRKVAWSEEDEVLRQALIDNAEAYAKAQEKVLSIPGTSVIEDIQYAMSLLYEQYKAEEWPDMFKAKYDLSRAESPTKEALVAARFLEEHSNIAAVLYQQHNYDYDWILNESSRILSNAIGEEYDDDFMKGIKKNVEDEEIISNITNKRISIKDPLNTEGVLENVKENIYSSLIFYWDKPNDAGLIAFLLDSCYKELDFVELKDDKNRIIQKLHDEFSNNFPDKSPQVIEFPNDSITPTQDTKSSLRSHKEYHQRRQMKIKKVGRLNSGNNNSDEIDNYLNMPAAQLHLKKKIY</sequence>
<dbReference type="VEuPathDB" id="FungiDB:FUN_002231"/>
<dbReference type="AlphaFoldDB" id="A0A2I1GMQ2"/>
<dbReference type="VEuPathDB" id="FungiDB:RhiirFUN_001082"/>
<organism evidence="1 2">
    <name type="scientific">Rhizophagus irregularis</name>
    <dbReference type="NCBI Taxonomy" id="588596"/>
    <lineage>
        <taxon>Eukaryota</taxon>
        <taxon>Fungi</taxon>
        <taxon>Fungi incertae sedis</taxon>
        <taxon>Mucoromycota</taxon>
        <taxon>Glomeromycotina</taxon>
        <taxon>Glomeromycetes</taxon>
        <taxon>Glomerales</taxon>
        <taxon>Glomeraceae</taxon>
        <taxon>Rhizophagus</taxon>
    </lineage>
</organism>
<accession>A0A2I1GMQ2</accession>
<name>A0A2I1GMQ2_9GLOM</name>
<reference evidence="1 2" key="1">
    <citation type="submission" date="2015-10" db="EMBL/GenBank/DDBJ databases">
        <title>Genome analyses suggest a sexual origin of heterokaryosis in a supposedly ancient asexual fungus.</title>
        <authorList>
            <person name="Ropars J."/>
            <person name="Sedzielewska K."/>
            <person name="Noel J."/>
            <person name="Charron P."/>
            <person name="Farinelli L."/>
            <person name="Marton T."/>
            <person name="Kruger M."/>
            <person name="Pelin A."/>
            <person name="Brachmann A."/>
            <person name="Corradi N."/>
        </authorList>
    </citation>
    <scope>NUCLEOTIDE SEQUENCE [LARGE SCALE GENOMIC DNA]</scope>
    <source>
        <strain evidence="1 2">A4</strain>
    </source>
</reference>
<dbReference type="Proteomes" id="UP000234323">
    <property type="component" value="Unassembled WGS sequence"/>
</dbReference>
<dbReference type="VEuPathDB" id="FungiDB:FUN_006600"/>
<keyword evidence="2" id="KW-1185">Reference proteome</keyword>
<gene>
    <name evidence="1" type="ORF">RhiirA4_445082</name>
</gene>
<dbReference type="VEuPathDB" id="FungiDB:RhiirA1_475961"/>
<comment type="caution">
    <text evidence="1">The sequence shown here is derived from an EMBL/GenBank/DDBJ whole genome shotgun (WGS) entry which is preliminary data.</text>
</comment>
<evidence type="ECO:0000313" key="2">
    <source>
        <dbReference type="Proteomes" id="UP000234323"/>
    </source>
</evidence>